<evidence type="ECO:0000256" key="13">
    <source>
        <dbReference type="ARBA" id="ARBA00023027"/>
    </source>
</evidence>
<dbReference type="GO" id="GO:0006120">
    <property type="term" value="P:mitochondrial electron transport, NADH to ubiquinone"/>
    <property type="evidence" value="ECO:0007669"/>
    <property type="project" value="InterPro"/>
</dbReference>
<keyword evidence="13 18" id="KW-0520">NAD</keyword>
<dbReference type="InterPro" id="IPR003917">
    <property type="entry name" value="NADH_UbQ_OxRdtase_chain2"/>
</dbReference>
<dbReference type="EC" id="7.1.1.2" evidence="4 18"/>
<keyword evidence="15 18" id="KW-0496">Mitochondrion</keyword>
<gene>
    <name evidence="20" type="primary">ND2</name>
</gene>
<dbReference type="GO" id="GO:0005743">
    <property type="term" value="C:mitochondrial inner membrane"/>
    <property type="evidence" value="ECO:0007669"/>
    <property type="project" value="UniProtKB-SubCell"/>
</dbReference>
<keyword evidence="7 18" id="KW-0679">Respiratory chain</keyword>
<evidence type="ECO:0000256" key="5">
    <source>
        <dbReference type="ARBA" id="ARBA00021008"/>
    </source>
</evidence>
<evidence type="ECO:0000259" key="19">
    <source>
        <dbReference type="Pfam" id="PF00361"/>
    </source>
</evidence>
<evidence type="ECO:0000313" key="20">
    <source>
        <dbReference type="EMBL" id="QWK41050.1"/>
    </source>
</evidence>
<evidence type="ECO:0000256" key="4">
    <source>
        <dbReference type="ARBA" id="ARBA00012944"/>
    </source>
</evidence>
<comment type="function">
    <text evidence="18">Core subunit of the mitochondrial membrane respiratory chain NADH dehydrogenase (Complex I) which catalyzes electron transfer from NADH through the respiratory chain, using ubiquinone as an electron acceptor. Essential for the catalytic activity and assembly of complex I.</text>
</comment>
<dbReference type="Pfam" id="PF00361">
    <property type="entry name" value="Proton_antipo_M"/>
    <property type="match status" value="1"/>
</dbReference>
<evidence type="ECO:0000256" key="6">
    <source>
        <dbReference type="ARBA" id="ARBA00022448"/>
    </source>
</evidence>
<feature type="transmembrane region" description="Helical" evidence="18">
    <location>
        <begin position="149"/>
        <end position="167"/>
    </location>
</feature>
<evidence type="ECO:0000256" key="16">
    <source>
        <dbReference type="ARBA" id="ARBA00023136"/>
    </source>
</evidence>
<comment type="subcellular location">
    <subcellularLocation>
        <location evidence="2 18">Mitochondrion inner membrane</location>
        <topology evidence="2 18">Multi-pass membrane protein</topology>
    </subcellularLocation>
</comment>
<keyword evidence="12 18" id="KW-1133">Transmembrane helix</keyword>
<evidence type="ECO:0000256" key="17">
    <source>
        <dbReference type="ARBA" id="ARBA00049551"/>
    </source>
</evidence>
<dbReference type="InterPro" id="IPR050175">
    <property type="entry name" value="Complex_I_Subunit_2"/>
</dbReference>
<sequence length="334" mass="38905">MKTHKFLFNLTLILGTMISISSYSWLSVWMGLEINLISFIPMILDTTMTSSTESSIKYFISQSMASTMLLMSIITMTMNFYPTFISQSMASTMMLTTSMMMKLGMPPIHLWFIQVIEGISWKNMFILMTWQKFAPMVILTYSMSYQSKIILIIIMYSAIISSISGLNQTKLPKILAFSSINHISWMISSMLVNELIWLIYFLIYSINSLSITIMFKQSNSFFIYQLMNFLAKEPENKFILSFNLFSLGGLPPLLGFFPKWLTIQFLMPLNLQFLTFTLTMSTLITLFFYLRICFLLMLTQSSSMNWKVKKIKSLSLNRLLMAWINFLQPQQCYW</sequence>
<feature type="transmembrane region" description="Helical" evidence="18">
    <location>
        <begin position="174"/>
        <end position="192"/>
    </location>
</feature>
<keyword evidence="6" id="KW-0813">Transport</keyword>
<feature type="domain" description="NADH:quinone oxidoreductase/Mrp antiporter transmembrane" evidence="19">
    <location>
        <begin position="22"/>
        <end position="285"/>
    </location>
</feature>
<keyword evidence="11 18" id="KW-0249">Electron transport</keyword>
<evidence type="ECO:0000256" key="8">
    <source>
        <dbReference type="ARBA" id="ARBA00022692"/>
    </source>
</evidence>
<dbReference type="AlphaFoldDB" id="A0A8F0F5G8"/>
<name>A0A8F0F5G8_9COLE</name>
<proteinExistence type="inferred from homology"/>
<keyword evidence="8 18" id="KW-0812">Transmembrane</keyword>
<keyword evidence="9 18" id="KW-0999">Mitochondrion inner membrane</keyword>
<evidence type="ECO:0000256" key="15">
    <source>
        <dbReference type="ARBA" id="ARBA00023128"/>
    </source>
</evidence>
<accession>A0A8F0F5G8</accession>
<protein>
    <recommendedName>
        <fullName evidence="5 18">NADH-ubiquinone oxidoreductase chain 2</fullName>
        <ecNumber evidence="4 18">7.1.1.2</ecNumber>
    </recommendedName>
</protein>
<dbReference type="PANTHER" id="PTHR46552">
    <property type="entry name" value="NADH-UBIQUINONE OXIDOREDUCTASE CHAIN 2"/>
    <property type="match status" value="1"/>
</dbReference>
<dbReference type="PRINTS" id="PR01436">
    <property type="entry name" value="NADHDHGNASE2"/>
</dbReference>
<evidence type="ECO:0000256" key="18">
    <source>
        <dbReference type="RuleBase" id="RU003403"/>
    </source>
</evidence>
<geneLocation type="mitochondrion" evidence="20"/>
<dbReference type="PANTHER" id="PTHR46552:SF1">
    <property type="entry name" value="NADH-UBIQUINONE OXIDOREDUCTASE CHAIN 2"/>
    <property type="match status" value="1"/>
</dbReference>
<feature type="transmembrane region" description="Helical" evidence="18">
    <location>
        <begin position="238"/>
        <end position="261"/>
    </location>
</feature>
<evidence type="ECO:0000256" key="12">
    <source>
        <dbReference type="ARBA" id="ARBA00022989"/>
    </source>
</evidence>
<evidence type="ECO:0000256" key="11">
    <source>
        <dbReference type="ARBA" id="ARBA00022982"/>
    </source>
</evidence>
<dbReference type="GO" id="GO:0008137">
    <property type="term" value="F:NADH dehydrogenase (ubiquinone) activity"/>
    <property type="evidence" value="ECO:0007669"/>
    <property type="project" value="UniProtKB-EC"/>
</dbReference>
<organism evidence="20">
    <name type="scientific">Tenomerga trabecula</name>
    <dbReference type="NCBI Taxonomy" id="2843307"/>
    <lineage>
        <taxon>Eukaryota</taxon>
        <taxon>Metazoa</taxon>
        <taxon>Ecdysozoa</taxon>
        <taxon>Arthropoda</taxon>
        <taxon>Hexapoda</taxon>
        <taxon>Insecta</taxon>
        <taxon>Pterygota</taxon>
        <taxon>Neoptera</taxon>
        <taxon>Endopterygota</taxon>
        <taxon>Coleoptera</taxon>
        <taxon>Archostemata</taxon>
        <taxon>Cupedidae</taxon>
        <taxon>Tenomerga</taxon>
    </lineage>
</organism>
<comment type="similarity">
    <text evidence="3 18">Belongs to the complex I subunit 2 family.</text>
</comment>
<evidence type="ECO:0000256" key="3">
    <source>
        <dbReference type="ARBA" id="ARBA00007012"/>
    </source>
</evidence>
<evidence type="ECO:0000256" key="14">
    <source>
        <dbReference type="ARBA" id="ARBA00023075"/>
    </source>
</evidence>
<feature type="transmembrane region" description="Helical" evidence="18">
    <location>
        <begin position="63"/>
        <end position="81"/>
    </location>
</feature>
<keyword evidence="14 18" id="KW-0830">Ubiquinone</keyword>
<feature type="transmembrane region" description="Helical" evidence="18">
    <location>
        <begin position="7"/>
        <end position="26"/>
    </location>
</feature>
<keyword evidence="16 18" id="KW-0472">Membrane</keyword>
<evidence type="ECO:0000256" key="7">
    <source>
        <dbReference type="ARBA" id="ARBA00022660"/>
    </source>
</evidence>
<comment type="function">
    <text evidence="1">Core subunit of the mitochondrial membrane respiratory chain NADH dehydrogenase (Complex I) that is believed to belong to the minimal assembly required for catalysis. Complex I functions in the transfer of electrons from NADH to the respiratory chain. The immediate electron acceptor for the enzyme is believed to be ubiquinone.</text>
</comment>
<evidence type="ECO:0000256" key="2">
    <source>
        <dbReference type="ARBA" id="ARBA00004448"/>
    </source>
</evidence>
<dbReference type="EMBL" id="MW820160">
    <property type="protein sequence ID" value="QWK41050.1"/>
    <property type="molecule type" value="Genomic_DNA"/>
</dbReference>
<feature type="transmembrane region" description="Helical" evidence="18">
    <location>
        <begin position="273"/>
        <end position="298"/>
    </location>
</feature>
<keyword evidence="10 18" id="KW-1278">Translocase</keyword>
<evidence type="ECO:0000256" key="9">
    <source>
        <dbReference type="ARBA" id="ARBA00022792"/>
    </source>
</evidence>
<feature type="transmembrane region" description="Helical" evidence="18">
    <location>
        <begin position="198"/>
        <end position="217"/>
    </location>
</feature>
<reference evidence="20" key="1">
    <citation type="submission" date="2021-03" db="EMBL/GenBank/DDBJ databases">
        <title>The complete mitochondrial genome of Tenomerga trabecula (Coleoptera: Archostemata: Cupedidae) and phylogenetic analysis among Coleoptera.</title>
        <authorList>
            <person name="Jin L."/>
            <person name="Li Y."/>
            <person name="Bai M."/>
        </authorList>
    </citation>
    <scope>NUCLEOTIDE SEQUENCE</scope>
</reference>
<evidence type="ECO:0000256" key="10">
    <source>
        <dbReference type="ARBA" id="ARBA00022967"/>
    </source>
</evidence>
<evidence type="ECO:0000256" key="1">
    <source>
        <dbReference type="ARBA" id="ARBA00003257"/>
    </source>
</evidence>
<comment type="catalytic activity">
    <reaction evidence="17 18">
        <text>a ubiquinone + NADH + 5 H(+)(in) = a ubiquinol + NAD(+) + 4 H(+)(out)</text>
        <dbReference type="Rhea" id="RHEA:29091"/>
        <dbReference type="Rhea" id="RHEA-COMP:9565"/>
        <dbReference type="Rhea" id="RHEA-COMP:9566"/>
        <dbReference type="ChEBI" id="CHEBI:15378"/>
        <dbReference type="ChEBI" id="CHEBI:16389"/>
        <dbReference type="ChEBI" id="CHEBI:17976"/>
        <dbReference type="ChEBI" id="CHEBI:57540"/>
        <dbReference type="ChEBI" id="CHEBI:57945"/>
        <dbReference type="EC" id="7.1.1.2"/>
    </reaction>
</comment>
<dbReference type="InterPro" id="IPR001750">
    <property type="entry name" value="ND/Mrp_TM"/>
</dbReference>